<comment type="caution">
    <text evidence="5">The sequence shown here is derived from an EMBL/GenBank/DDBJ whole genome shotgun (WGS) entry which is preliminary data.</text>
</comment>
<dbReference type="Gene3D" id="1.10.8.1310">
    <property type="match status" value="1"/>
</dbReference>
<dbReference type="Gene3D" id="1.10.472.80">
    <property type="entry name" value="Ypt/Rab-GAP domain of gyp1p, domain 3"/>
    <property type="match status" value="1"/>
</dbReference>
<sequence length="598" mass="68789">MITSEISQSRSSSFSTKRPELLNNSSSFTTMIHDQWVQMDKLSHNEESMTEQIQNMKIRTIYGSLESYNREKDINILIEAARSTDGLISNELRKVIWPILLNIDMESKFKTNLLSDSSNLLSQLDNLDLPPHKDEDQVKLDVQRSFTLFNHIQSLKSSTTNSYSTILSTSDVKNIKNKLSNLIIKILRKYPNLNYYQGFHDVSSIVLLVCYDSELSEFNEDMAFKILEKLTPFHLRDFMLTDINLTVNHLRLIPTLLENIDLELFNLIKSNSNCHGNYDYKFFQAISSIITIYSHDISNLSQILQIWDFLLSYDSVIVSIYIYVAALITLKPKIWKTLNIEDDDFTSVDSALSHTTLSPTQLFENLSDLTLIKILNKAKSLIENCPIDNLDNSESTYNKWFLEYNKKSVLCNTSNINNRDSDLELYSNEVLSSLIQDQDDQISKQIIDEIQEQELLEEELGNSISSLNESDNSNSLSSSLTLHTSITSSSIHKLTSTTIFKKLFNKESKEVISRPNWYIRNFYRLSLTIGVIGFLLHFLIKDEIHNFINSMLNSDMFKHTSIVLENVKEFFSFDHVNNIGIGNLRNTVYSGLRTFNGS</sequence>
<gene>
    <name evidence="5" type="ORF">CANVERA_P4366</name>
</gene>
<dbReference type="AlphaFoldDB" id="A0A9W4TZD7"/>
<dbReference type="PROSITE" id="PS50086">
    <property type="entry name" value="TBC_RABGAP"/>
    <property type="match status" value="1"/>
</dbReference>
<feature type="domain" description="Rab-GAP TBC" evidence="4">
    <location>
        <begin position="87"/>
        <end position="314"/>
    </location>
</feature>
<dbReference type="Proteomes" id="UP001152885">
    <property type="component" value="Unassembled WGS sequence"/>
</dbReference>
<dbReference type="PANTHER" id="PTHR20913">
    <property type="entry name" value="TBC1 DOMAIN FAMILY MEMBER 20/GTPASE"/>
    <property type="match status" value="1"/>
</dbReference>
<dbReference type="InterPro" id="IPR000195">
    <property type="entry name" value="Rab-GAP-TBC_dom"/>
</dbReference>
<evidence type="ECO:0000313" key="5">
    <source>
        <dbReference type="EMBL" id="CAI5759854.1"/>
    </source>
</evidence>
<dbReference type="PANTHER" id="PTHR20913:SF7">
    <property type="entry name" value="RE60063P"/>
    <property type="match status" value="1"/>
</dbReference>
<dbReference type="InterPro" id="IPR045913">
    <property type="entry name" value="TBC20/Gyp8-like"/>
</dbReference>
<evidence type="ECO:0000256" key="3">
    <source>
        <dbReference type="ARBA" id="ARBA00022468"/>
    </source>
</evidence>
<comment type="similarity">
    <text evidence="1">Belongs to the OCA5 family.</text>
</comment>
<dbReference type="Pfam" id="PF00566">
    <property type="entry name" value="RabGAP-TBC"/>
    <property type="match status" value="1"/>
</dbReference>
<accession>A0A9W4TZD7</accession>
<proteinExistence type="inferred from homology"/>
<evidence type="ECO:0000259" key="4">
    <source>
        <dbReference type="PROSITE" id="PS50086"/>
    </source>
</evidence>
<evidence type="ECO:0000256" key="1">
    <source>
        <dbReference type="ARBA" id="ARBA00005521"/>
    </source>
</evidence>
<dbReference type="OrthoDB" id="206700at2759"/>
<evidence type="ECO:0000256" key="2">
    <source>
        <dbReference type="ARBA" id="ARBA00019144"/>
    </source>
</evidence>
<name>A0A9W4TZD7_9ASCO</name>
<dbReference type="SMART" id="SM00164">
    <property type="entry name" value="TBC"/>
    <property type="match status" value="1"/>
</dbReference>
<dbReference type="EMBL" id="CANTUO010000005">
    <property type="protein sequence ID" value="CAI5759854.1"/>
    <property type="molecule type" value="Genomic_DNA"/>
</dbReference>
<organism evidence="5 6">
    <name type="scientific">Candida verbasci</name>
    <dbReference type="NCBI Taxonomy" id="1227364"/>
    <lineage>
        <taxon>Eukaryota</taxon>
        <taxon>Fungi</taxon>
        <taxon>Dikarya</taxon>
        <taxon>Ascomycota</taxon>
        <taxon>Saccharomycotina</taxon>
        <taxon>Pichiomycetes</taxon>
        <taxon>Debaryomycetaceae</taxon>
        <taxon>Candida/Lodderomyces clade</taxon>
        <taxon>Candida</taxon>
    </lineage>
</organism>
<dbReference type="GO" id="GO:0006888">
    <property type="term" value="P:endoplasmic reticulum to Golgi vesicle-mediated transport"/>
    <property type="evidence" value="ECO:0007669"/>
    <property type="project" value="TreeGrafter"/>
</dbReference>
<keyword evidence="3" id="KW-0343">GTPase activation</keyword>
<evidence type="ECO:0000313" key="6">
    <source>
        <dbReference type="Proteomes" id="UP001152885"/>
    </source>
</evidence>
<protein>
    <recommendedName>
        <fullName evidence="2">Oxidant-induced cell-cycle arrest protein 5</fullName>
    </recommendedName>
</protein>
<dbReference type="InterPro" id="IPR035969">
    <property type="entry name" value="Rab-GAP_TBC_sf"/>
</dbReference>
<dbReference type="GO" id="GO:0005789">
    <property type="term" value="C:endoplasmic reticulum membrane"/>
    <property type="evidence" value="ECO:0007669"/>
    <property type="project" value="TreeGrafter"/>
</dbReference>
<dbReference type="SUPFAM" id="SSF47923">
    <property type="entry name" value="Ypt/Rab-GAP domain of gyp1p"/>
    <property type="match status" value="1"/>
</dbReference>
<dbReference type="GO" id="GO:0005096">
    <property type="term" value="F:GTPase activator activity"/>
    <property type="evidence" value="ECO:0007669"/>
    <property type="project" value="UniProtKB-KW"/>
</dbReference>
<keyword evidence="6" id="KW-1185">Reference proteome</keyword>
<reference evidence="5" key="1">
    <citation type="submission" date="2022-12" db="EMBL/GenBank/DDBJ databases">
        <authorList>
            <person name="Brejova B."/>
        </authorList>
    </citation>
    <scope>NUCLEOTIDE SEQUENCE</scope>
</reference>